<dbReference type="Proteomes" id="UP000051451">
    <property type="component" value="Unassembled WGS sequence"/>
</dbReference>
<feature type="transmembrane region" description="Helical" evidence="10">
    <location>
        <begin position="283"/>
        <end position="305"/>
    </location>
</feature>
<feature type="transmembrane region" description="Helical" evidence="10">
    <location>
        <begin position="44"/>
        <end position="65"/>
    </location>
</feature>
<keyword evidence="3" id="KW-0813">Transport</keyword>
<dbReference type="AlphaFoldDB" id="A0A0R1VVP8"/>
<keyword evidence="5 10" id="KW-0812">Transmembrane</keyword>
<feature type="transmembrane region" description="Helical" evidence="10">
    <location>
        <begin position="457"/>
        <end position="475"/>
    </location>
</feature>
<dbReference type="NCBIfam" id="TIGR00905">
    <property type="entry name" value="2A0302"/>
    <property type="match status" value="1"/>
</dbReference>
<comment type="similarity">
    <text evidence="2">Belongs to the amino acid-polyamine-organocation (APC) superfamily. Basic amino acid/polyamine antiporter (APA) (TC 2.A.3.2) family.</text>
</comment>
<dbReference type="NCBIfam" id="TIGR03810">
    <property type="entry name" value="arg_ornith_anti"/>
    <property type="match status" value="1"/>
</dbReference>
<evidence type="ECO:0000256" key="6">
    <source>
        <dbReference type="ARBA" id="ARBA00022970"/>
    </source>
</evidence>
<keyword evidence="12" id="KW-1185">Reference proteome</keyword>
<feature type="transmembrane region" description="Helical" evidence="10">
    <location>
        <begin position="97"/>
        <end position="125"/>
    </location>
</feature>
<dbReference type="STRING" id="1423750.FC89_GL000377"/>
<evidence type="ECO:0000256" key="8">
    <source>
        <dbReference type="ARBA" id="ARBA00023136"/>
    </source>
</evidence>
<feature type="transmembrane region" description="Helical" evidence="10">
    <location>
        <begin position="400"/>
        <end position="417"/>
    </location>
</feature>
<feature type="transmembrane region" description="Helical" evidence="10">
    <location>
        <begin position="363"/>
        <end position="379"/>
    </location>
</feature>
<dbReference type="GO" id="GO:1903826">
    <property type="term" value="P:L-arginine transmembrane transport"/>
    <property type="evidence" value="ECO:0007669"/>
    <property type="project" value="InterPro"/>
</dbReference>
<dbReference type="InterPro" id="IPR002293">
    <property type="entry name" value="AA/rel_permease1"/>
</dbReference>
<proteinExistence type="inferred from homology"/>
<accession>A0A0R1VVP8</accession>
<feature type="transmembrane region" description="Helical" evidence="10">
    <location>
        <begin position="240"/>
        <end position="263"/>
    </location>
</feature>
<evidence type="ECO:0000256" key="3">
    <source>
        <dbReference type="ARBA" id="ARBA00022448"/>
    </source>
</evidence>
<organism evidence="11 12">
    <name type="scientific">Liquorilactobacillus ghanensis DSM 18630</name>
    <dbReference type="NCBI Taxonomy" id="1423750"/>
    <lineage>
        <taxon>Bacteria</taxon>
        <taxon>Bacillati</taxon>
        <taxon>Bacillota</taxon>
        <taxon>Bacilli</taxon>
        <taxon>Lactobacillales</taxon>
        <taxon>Lactobacillaceae</taxon>
        <taxon>Liquorilactobacillus</taxon>
    </lineage>
</organism>
<dbReference type="EMBL" id="AZGB01000009">
    <property type="protein sequence ID" value="KRM07065.1"/>
    <property type="molecule type" value="Genomic_DNA"/>
</dbReference>
<dbReference type="PIRSF" id="PIRSF006060">
    <property type="entry name" value="AA_transporter"/>
    <property type="match status" value="1"/>
</dbReference>
<dbReference type="InterPro" id="IPR022461">
    <property type="entry name" value="Arg/Orn_antiprt_ArcD"/>
</dbReference>
<comment type="caution">
    <text evidence="11">The sequence shown here is derived from an EMBL/GenBank/DDBJ whole genome shotgun (WGS) entry which is preliminary data.</text>
</comment>
<keyword evidence="6" id="KW-0029">Amino-acid transport</keyword>
<keyword evidence="7 10" id="KW-1133">Transmembrane helix</keyword>
<evidence type="ECO:0000256" key="2">
    <source>
        <dbReference type="ARBA" id="ARBA00008220"/>
    </source>
</evidence>
<gene>
    <name evidence="11" type="ORF">FC89_GL000377</name>
</gene>
<protein>
    <recommendedName>
        <fullName evidence="9">Arginine-ornithine antiporter</fullName>
    </recommendedName>
</protein>
<feature type="transmembrane region" description="Helical" evidence="10">
    <location>
        <begin position="12"/>
        <end position="32"/>
    </location>
</feature>
<sequence length="481" mass="52990">MKLGDEFMKDDKLSLTELVGLVIGSIIGGGIFNLMRDMATPASAGSIIVGWVITAVGMIMLALCFQNLNMKRPDLDAGIYSYAEAGFGKYMGFNSAWGYWISAWLGNVGYATLLMSAVGYFMPVFKDGQNIYSIIVASLILWGCHFLILQGTKSASFINTVLTIAKLIPIGIFLVVMFISFKIGIFTTDFWGTVSNHFELKPVLSQVKGTMLVTVWVFIGIEGAVLFSGKAKKRSDVGKATILGIITVILIYMLVTLLSLGVMTRPELANLRQPAMAYLLQSIVGKWGAVLVNLGLIISVAGAWLSWTMFAGQLPYEAAKNGTFPKFFAKENQHHAPVNSLLLTNILIQIFFFTYLISSSAYNFFYSLASSAILIPYAFSGFYQLKYSLKEDKATAGRKINIIIGIVASIYACWLVYAAGMKYLLLTTLLFAPGIAFFYVMQKNDNHQTQVFTHKELIIAGLIIVCAIWSLYLIFLGKITF</sequence>
<evidence type="ECO:0000256" key="9">
    <source>
        <dbReference type="NCBIfam" id="TIGR03810"/>
    </source>
</evidence>
<keyword evidence="4" id="KW-1003">Cell membrane</keyword>
<dbReference type="Gene3D" id="1.20.1740.10">
    <property type="entry name" value="Amino acid/polyamine transporter I"/>
    <property type="match status" value="1"/>
</dbReference>
<keyword evidence="8 10" id="KW-0472">Membrane</keyword>
<evidence type="ECO:0000313" key="11">
    <source>
        <dbReference type="EMBL" id="KRM07065.1"/>
    </source>
</evidence>
<dbReference type="InterPro" id="IPR004754">
    <property type="entry name" value="Amino_acid_antiprt"/>
</dbReference>
<evidence type="ECO:0000313" key="12">
    <source>
        <dbReference type="Proteomes" id="UP000051451"/>
    </source>
</evidence>
<name>A0A0R1VVP8_9LACO</name>
<feature type="transmembrane region" description="Helical" evidence="10">
    <location>
        <begin position="131"/>
        <end position="149"/>
    </location>
</feature>
<dbReference type="GO" id="GO:0006527">
    <property type="term" value="P:L-arginine catabolic process"/>
    <property type="evidence" value="ECO:0007669"/>
    <property type="project" value="UniProtKB-UniRule"/>
</dbReference>
<dbReference type="GO" id="GO:0043858">
    <property type="term" value="F:arginine:ornithine antiporter activity"/>
    <property type="evidence" value="ECO:0007669"/>
    <property type="project" value="UniProtKB-UniRule"/>
</dbReference>
<reference evidence="11 12" key="1">
    <citation type="journal article" date="2015" name="Genome Announc.">
        <title>Expanding the biotechnology potential of lactobacilli through comparative genomics of 213 strains and associated genera.</title>
        <authorList>
            <person name="Sun Z."/>
            <person name="Harris H.M."/>
            <person name="McCann A."/>
            <person name="Guo C."/>
            <person name="Argimon S."/>
            <person name="Zhang W."/>
            <person name="Yang X."/>
            <person name="Jeffery I.B."/>
            <person name="Cooney J.C."/>
            <person name="Kagawa T.F."/>
            <person name="Liu W."/>
            <person name="Song Y."/>
            <person name="Salvetti E."/>
            <person name="Wrobel A."/>
            <person name="Rasinkangas P."/>
            <person name="Parkhill J."/>
            <person name="Rea M.C."/>
            <person name="O'Sullivan O."/>
            <person name="Ritari J."/>
            <person name="Douillard F.P."/>
            <person name="Paul Ross R."/>
            <person name="Yang R."/>
            <person name="Briner A.E."/>
            <person name="Felis G.E."/>
            <person name="de Vos W.M."/>
            <person name="Barrangou R."/>
            <person name="Klaenhammer T.R."/>
            <person name="Caufield P.W."/>
            <person name="Cui Y."/>
            <person name="Zhang H."/>
            <person name="O'Toole P.W."/>
        </authorList>
    </citation>
    <scope>NUCLEOTIDE SEQUENCE [LARGE SCALE GENOMIC DNA]</scope>
    <source>
        <strain evidence="11 12">DSM 18630</strain>
    </source>
</reference>
<dbReference type="PATRIC" id="fig|1423750.3.peg.386"/>
<feature type="transmembrane region" description="Helical" evidence="10">
    <location>
        <begin position="161"/>
        <end position="187"/>
    </location>
</feature>
<evidence type="ECO:0000256" key="5">
    <source>
        <dbReference type="ARBA" id="ARBA00022692"/>
    </source>
</evidence>
<dbReference type="Pfam" id="PF13520">
    <property type="entry name" value="AA_permease_2"/>
    <property type="match status" value="1"/>
</dbReference>
<evidence type="ECO:0000256" key="4">
    <source>
        <dbReference type="ARBA" id="ARBA00022475"/>
    </source>
</evidence>
<feature type="transmembrane region" description="Helical" evidence="10">
    <location>
        <begin position="207"/>
        <end position="228"/>
    </location>
</feature>
<evidence type="ECO:0000256" key="7">
    <source>
        <dbReference type="ARBA" id="ARBA00022989"/>
    </source>
</evidence>
<evidence type="ECO:0000256" key="1">
    <source>
        <dbReference type="ARBA" id="ARBA00004651"/>
    </source>
</evidence>
<evidence type="ECO:0000256" key="10">
    <source>
        <dbReference type="SAM" id="Phobius"/>
    </source>
</evidence>
<dbReference type="PANTHER" id="PTHR42770">
    <property type="entry name" value="AMINO ACID TRANSPORTER-RELATED"/>
    <property type="match status" value="1"/>
</dbReference>
<dbReference type="GO" id="GO:0005886">
    <property type="term" value="C:plasma membrane"/>
    <property type="evidence" value="ECO:0007669"/>
    <property type="project" value="UniProtKB-SubCell"/>
</dbReference>
<feature type="transmembrane region" description="Helical" evidence="10">
    <location>
        <begin position="423"/>
        <end position="441"/>
    </location>
</feature>
<dbReference type="PANTHER" id="PTHR42770:SF4">
    <property type="entry name" value="ARGININE_ORNITHINE ANTIPORTER-RELATED"/>
    <property type="match status" value="1"/>
</dbReference>
<dbReference type="InterPro" id="IPR050367">
    <property type="entry name" value="APC_superfamily"/>
</dbReference>
<feature type="transmembrane region" description="Helical" evidence="10">
    <location>
        <begin position="336"/>
        <end position="357"/>
    </location>
</feature>
<comment type="subcellular location">
    <subcellularLocation>
        <location evidence="1">Cell membrane</location>
        <topology evidence="1">Multi-pass membrane protein</topology>
    </subcellularLocation>
</comment>